<comment type="caution">
    <text evidence="2">The sequence shown here is derived from an EMBL/GenBank/DDBJ whole genome shotgun (WGS) entry which is preliminary data.</text>
</comment>
<feature type="non-terminal residue" evidence="2">
    <location>
        <position position="1"/>
    </location>
</feature>
<dbReference type="GO" id="GO:0070004">
    <property type="term" value="F:cysteine-type exopeptidase activity"/>
    <property type="evidence" value="ECO:0007669"/>
    <property type="project" value="InterPro"/>
</dbReference>
<protein>
    <submittedName>
        <fullName evidence="2">Uncharacterized protein</fullName>
    </submittedName>
</protein>
<sequence>MISILRDDQSGICMLGEGDDCISTGSQVSVLISTDRKRSQTDACHFFTATPNPQLSLFKPFIFSDEVEL</sequence>
<accession>A0A8S2ZV93</accession>
<comment type="similarity">
    <text evidence="1">Belongs to the peptidase C69 family. Secernin subfamily.</text>
</comment>
<dbReference type="InterPro" id="IPR005322">
    <property type="entry name" value="Peptidase_C69"/>
</dbReference>
<proteinExistence type="inferred from homology"/>
<evidence type="ECO:0000256" key="1">
    <source>
        <dbReference type="ARBA" id="ARBA00005705"/>
    </source>
</evidence>
<gene>
    <name evidence="2" type="ORF">SMN809_LOCUS40447</name>
</gene>
<dbReference type="AlphaFoldDB" id="A0A8S2ZV93"/>
<dbReference type="PANTHER" id="PTHR12994:SF17">
    <property type="entry name" value="LD30995P"/>
    <property type="match status" value="1"/>
</dbReference>
<dbReference type="EMBL" id="CAJOBI010111496">
    <property type="protein sequence ID" value="CAF4635109.1"/>
    <property type="molecule type" value="Genomic_DNA"/>
</dbReference>
<name>A0A8S2ZV93_9BILA</name>
<evidence type="ECO:0000313" key="2">
    <source>
        <dbReference type="EMBL" id="CAF4635109.1"/>
    </source>
</evidence>
<evidence type="ECO:0000313" key="3">
    <source>
        <dbReference type="Proteomes" id="UP000676336"/>
    </source>
</evidence>
<reference evidence="2" key="1">
    <citation type="submission" date="2021-02" db="EMBL/GenBank/DDBJ databases">
        <authorList>
            <person name="Nowell W R."/>
        </authorList>
    </citation>
    <scope>NUCLEOTIDE SEQUENCE</scope>
</reference>
<dbReference type="PANTHER" id="PTHR12994">
    <property type="entry name" value="SECERNIN"/>
    <property type="match status" value="1"/>
</dbReference>
<dbReference type="GO" id="GO:0006508">
    <property type="term" value="P:proteolysis"/>
    <property type="evidence" value="ECO:0007669"/>
    <property type="project" value="InterPro"/>
</dbReference>
<dbReference type="Proteomes" id="UP000676336">
    <property type="component" value="Unassembled WGS sequence"/>
</dbReference>
<feature type="non-terminal residue" evidence="2">
    <location>
        <position position="69"/>
    </location>
</feature>
<organism evidence="2 3">
    <name type="scientific">Rotaria magnacalcarata</name>
    <dbReference type="NCBI Taxonomy" id="392030"/>
    <lineage>
        <taxon>Eukaryota</taxon>
        <taxon>Metazoa</taxon>
        <taxon>Spiralia</taxon>
        <taxon>Gnathifera</taxon>
        <taxon>Rotifera</taxon>
        <taxon>Eurotatoria</taxon>
        <taxon>Bdelloidea</taxon>
        <taxon>Philodinida</taxon>
        <taxon>Philodinidae</taxon>
        <taxon>Rotaria</taxon>
    </lineage>
</organism>
<dbReference type="GO" id="GO:0016805">
    <property type="term" value="F:dipeptidase activity"/>
    <property type="evidence" value="ECO:0007669"/>
    <property type="project" value="InterPro"/>
</dbReference>